<feature type="transmembrane region" description="Helical" evidence="1">
    <location>
        <begin position="288"/>
        <end position="306"/>
    </location>
</feature>
<feature type="transmembrane region" description="Helical" evidence="1">
    <location>
        <begin position="176"/>
        <end position="205"/>
    </location>
</feature>
<keyword evidence="1" id="KW-0472">Membrane</keyword>
<dbReference type="EMBL" id="FNBE01000004">
    <property type="protein sequence ID" value="SDF35600.1"/>
    <property type="molecule type" value="Genomic_DNA"/>
</dbReference>
<feature type="transmembrane region" description="Helical" evidence="1">
    <location>
        <begin position="135"/>
        <end position="155"/>
    </location>
</feature>
<dbReference type="STRING" id="366584.SAMN05216377_104323"/>
<dbReference type="Proteomes" id="UP000198967">
    <property type="component" value="Unassembled WGS sequence"/>
</dbReference>
<evidence type="ECO:0000256" key="1">
    <source>
        <dbReference type="SAM" id="Phobius"/>
    </source>
</evidence>
<reference evidence="2 3" key="1">
    <citation type="submission" date="2016-10" db="EMBL/GenBank/DDBJ databases">
        <authorList>
            <person name="de Groot N.N."/>
        </authorList>
    </citation>
    <scope>NUCLEOTIDE SEQUENCE [LARGE SCALE GENOMIC DNA]</scope>
    <source>
        <strain evidence="2 3">CGMCC 4.3143</strain>
    </source>
</reference>
<evidence type="ECO:0000313" key="3">
    <source>
        <dbReference type="Proteomes" id="UP000198967"/>
    </source>
</evidence>
<proteinExistence type="predicted"/>
<name>A0A1G7KEZ9_PSEOR</name>
<dbReference type="RefSeq" id="WP_093079487.1">
    <property type="nucleotide sequence ID" value="NZ_FNBE01000004.1"/>
</dbReference>
<accession>A0A1G7KEZ9</accession>
<organism evidence="2 3">
    <name type="scientific">Pseudonocardia oroxyli</name>
    <dbReference type="NCBI Taxonomy" id="366584"/>
    <lineage>
        <taxon>Bacteria</taxon>
        <taxon>Bacillati</taxon>
        <taxon>Actinomycetota</taxon>
        <taxon>Actinomycetes</taxon>
        <taxon>Pseudonocardiales</taxon>
        <taxon>Pseudonocardiaceae</taxon>
        <taxon>Pseudonocardia</taxon>
    </lineage>
</organism>
<keyword evidence="3" id="KW-1185">Reference proteome</keyword>
<keyword evidence="1" id="KW-1133">Transmembrane helix</keyword>
<dbReference type="OrthoDB" id="3217869at2"/>
<evidence type="ECO:0000313" key="2">
    <source>
        <dbReference type="EMBL" id="SDF35600.1"/>
    </source>
</evidence>
<keyword evidence="1" id="KW-0812">Transmembrane</keyword>
<protein>
    <recommendedName>
        <fullName evidence="4">DUF3533 domain-containing protein</fullName>
    </recommendedName>
</protein>
<evidence type="ECO:0008006" key="4">
    <source>
        <dbReference type="Google" id="ProtNLM"/>
    </source>
</evidence>
<feature type="transmembrane region" description="Helical" evidence="1">
    <location>
        <begin position="211"/>
        <end position="239"/>
    </location>
</feature>
<dbReference type="AlphaFoldDB" id="A0A1G7KEZ9"/>
<gene>
    <name evidence="2" type="ORF">SAMN05216377_104323</name>
</gene>
<sequence length="328" mass="33093">MRRTVGLVVAVLGLQLGFVLSYVGAFHDPRPDAIPVEVVAQAPVVEQLAAGLDGTLEITGADEATARADLLADRTSGVLIVGEHEDVLLVASAEGTSVSGAVETVLTRADAAQGRTLRVEDVVAPQAGDARGLSGFYLVTGWIVGGYLLAALLGLTGEKRPDLPTTARRLGLALGFAVLGGLGGALIAGPVLGALTGHVLALWGLGTLLTFAAAAVTVALSALLGVVGIGVTILLFVILGNPSAGGAYQDGVLPAFWATIGGWLPNGAGVDALRRIVYFDGVGSTAPLLVAGAWAVGGILVALLTARFRNAPHGRHEAGHVLREPAAV</sequence>